<dbReference type="Proteomes" id="UP000576082">
    <property type="component" value="Unassembled WGS sequence"/>
</dbReference>
<reference evidence="1 2" key="1">
    <citation type="submission" date="2020-04" db="EMBL/GenBank/DDBJ databases">
        <title>Flammeovirga sp. SR4, a novel species isolated from seawater.</title>
        <authorList>
            <person name="Wang X."/>
        </authorList>
    </citation>
    <scope>NUCLEOTIDE SEQUENCE [LARGE SCALE GENOMIC DNA]</scope>
    <source>
        <strain evidence="1 2">ATCC 23126</strain>
    </source>
</reference>
<sequence length="1370" mass="159234">MPTYNFRDNTYDYLKEENHEDEHNEDELISSDRLPTAEEIDEIVKYLESIFWNDLQLPQETSSGIWKLDFFITLIDLLRGVYYENGSETILEGIRSIGNKPEIMRMIKDGYFSKYTEKLNHHLYQFAKRQTLGKTIFRIFASTELDGVDIAYDELCLSIYNQLKNFNRNQEDFFLDDDETITPQRYEGISEHIKELLLKLELNPISVKKIQQRYTQLFHEDLIERLVEVGIYETVEWTLPNAFIYELENLDKRSLKVDDFNIELKLEDKIEDLHLIVSRGIPKEKMDNHPFISDEFLQLMSSLIQEELTEANPFESEFKSFSFRNPAIFTGELINEETEGVKIDYLFEVLEELARKDKVLYDFELFKQEATEARRTHIQNTPKPIDYNSLAKGLHNVIHKTAFTTNEDVISFYSMLLQLPSALTFSSTVISLIHLFDKIITKKNVPLLSLIQQITNHPASLEKLNDTYISLFEGLGFSNELEEVLLRQEWRLRLLLPDFSEDEIKVQDIENESLALYSLLNEYKTEVIKSSIPLGEQKDVDQEEQEEVDLTQKMKNRLDEVCLLIERFSDKADHWRVLTNYFMLVYGKSVSVMIEKAGILNDISALLPFPFVNKEYNIHASSDKKTTLKSIIEENKRRAEQYPNFHCNGSILQNEEGVYYYLLAKGDTLEAVSQSLCCSLDSIQKVNNWESIQLETSEITTSLQTTLLQQEQQILLPYHYNVPNGVNYYQSCYSTEKKDVEFMNVKSEEEGTKTLSIYLSREEELLKKLHPITSSISNSKDRTGVQFELRIQIYAKLLGVFKINASRTKGLSTDFDIKFIFSFLEVDENQKGNFDAEALKSKSFDNSFALFNTLNGSFQSLEHFLVYLQLILFQHFGEEKKANNEVTFLLSPEEWDKGILALLSTGYHRKVHNTRFVQGSSVIEGLKETDLVVMNTVQHYKAGEYNVKTGWNKKSLRKILFNKERRYGKEKNIEQSDLKYVYMSDLELTDGSAIIEIVNRISDFSGKESGLSISIKLSSDIEMSLEEVLKMDNRLFVYFSEYIQKRVSEIVKQLNTHQNTLKGCFDYLVDETQNTISNKINSIKKAILKGNNEGDVTISSTTLITYIQLRFEGEKIHLNTLSLSVKGELDYSTQLDKMNGSVIKELKLIEYTDANSLKTISSIFNKINSDYTFKHLESEKQLESIKSSSVDEMKLLQNKPFHKLLKVYGLRAGVQELDYSLLQLTINEWEKYLLDYKRNDNIDLIDIDEIIHTMVDELKQPLKDYAKEMNGKLKNASWSRIKLSSLNVQQCEYYLGSIDEIVKMLMNKPQKMSDQKFYPSTVLLDLKHRNISQFLFKVLNGATINQLRKPFAQDILFPLFIEQQVSKSVY</sequence>
<dbReference type="RefSeq" id="WP_169659753.1">
    <property type="nucleotide sequence ID" value="NZ_JABANE010000103.1"/>
</dbReference>
<keyword evidence="2" id="KW-1185">Reference proteome</keyword>
<evidence type="ECO:0000313" key="1">
    <source>
        <dbReference type="EMBL" id="NME71539.1"/>
    </source>
</evidence>
<evidence type="ECO:0000313" key="2">
    <source>
        <dbReference type="Proteomes" id="UP000576082"/>
    </source>
</evidence>
<gene>
    <name evidence="1" type="ORF">HHU12_26465</name>
</gene>
<name>A0A7X9RZG3_9BACT</name>
<accession>A0A7X9RZG3</accession>
<organism evidence="1 2">
    <name type="scientific">Flammeovirga aprica JL-4</name>
    <dbReference type="NCBI Taxonomy" id="694437"/>
    <lineage>
        <taxon>Bacteria</taxon>
        <taxon>Pseudomonadati</taxon>
        <taxon>Bacteroidota</taxon>
        <taxon>Cytophagia</taxon>
        <taxon>Cytophagales</taxon>
        <taxon>Flammeovirgaceae</taxon>
        <taxon>Flammeovirga</taxon>
    </lineage>
</organism>
<dbReference type="EMBL" id="JABANE010000103">
    <property type="protein sequence ID" value="NME71539.1"/>
    <property type="molecule type" value="Genomic_DNA"/>
</dbReference>
<comment type="caution">
    <text evidence="1">The sequence shown here is derived from an EMBL/GenBank/DDBJ whole genome shotgun (WGS) entry which is preliminary data.</text>
</comment>
<proteinExistence type="predicted"/>
<protein>
    <submittedName>
        <fullName evidence="1">Uncharacterized protein</fullName>
    </submittedName>
</protein>